<dbReference type="EMBL" id="JAHRIQ010050264">
    <property type="protein sequence ID" value="MEQ2237966.1"/>
    <property type="molecule type" value="Genomic_DNA"/>
</dbReference>
<keyword evidence="2" id="KW-1185">Reference proteome</keyword>
<protein>
    <submittedName>
        <fullName evidence="1">Uncharacterized protein</fullName>
    </submittedName>
</protein>
<name>A0ABV0U185_9TELE</name>
<reference evidence="1 2" key="1">
    <citation type="submission" date="2021-06" db="EMBL/GenBank/DDBJ databases">
        <authorList>
            <person name="Palmer J.M."/>
        </authorList>
    </citation>
    <scope>NUCLEOTIDE SEQUENCE [LARGE SCALE GENOMIC DNA]</scope>
    <source>
        <strain evidence="2">if_2019</strain>
        <tissue evidence="1">Muscle</tissue>
    </source>
</reference>
<comment type="caution">
    <text evidence="1">The sequence shown here is derived from an EMBL/GenBank/DDBJ whole genome shotgun (WGS) entry which is preliminary data.</text>
</comment>
<dbReference type="Proteomes" id="UP001482620">
    <property type="component" value="Unassembled WGS sequence"/>
</dbReference>
<organism evidence="1 2">
    <name type="scientific">Ilyodon furcidens</name>
    <name type="common">goldbreast splitfin</name>
    <dbReference type="NCBI Taxonomy" id="33524"/>
    <lineage>
        <taxon>Eukaryota</taxon>
        <taxon>Metazoa</taxon>
        <taxon>Chordata</taxon>
        <taxon>Craniata</taxon>
        <taxon>Vertebrata</taxon>
        <taxon>Euteleostomi</taxon>
        <taxon>Actinopterygii</taxon>
        <taxon>Neopterygii</taxon>
        <taxon>Teleostei</taxon>
        <taxon>Neoteleostei</taxon>
        <taxon>Acanthomorphata</taxon>
        <taxon>Ovalentaria</taxon>
        <taxon>Atherinomorphae</taxon>
        <taxon>Cyprinodontiformes</taxon>
        <taxon>Goodeidae</taxon>
        <taxon>Ilyodon</taxon>
    </lineage>
</organism>
<sequence>MLSSVLAKSGFVRLDCDCSPEKLAVLELHDLDSKVVFVGFNEGLTGSLRHQLLMEVQCSQNYRVLVCYLDGSHYWKKQPQNFHSLVKVLSLNCLVSYFKKQILIHYVCL</sequence>
<gene>
    <name evidence="1" type="ORF">ILYODFUR_028568</name>
</gene>
<evidence type="ECO:0000313" key="2">
    <source>
        <dbReference type="Proteomes" id="UP001482620"/>
    </source>
</evidence>
<accession>A0ABV0U185</accession>
<proteinExistence type="predicted"/>
<evidence type="ECO:0000313" key="1">
    <source>
        <dbReference type="EMBL" id="MEQ2237966.1"/>
    </source>
</evidence>